<dbReference type="AlphaFoldDB" id="A0A1L8WR08"/>
<gene>
    <name evidence="2" type="ORF">RV14_GL001317</name>
</gene>
<dbReference type="STRING" id="150033.RV14_GL001317"/>
<organism evidence="2 3">
    <name type="scientific">Enterococcus ratti</name>
    <dbReference type="NCBI Taxonomy" id="150033"/>
    <lineage>
        <taxon>Bacteria</taxon>
        <taxon>Bacillati</taxon>
        <taxon>Bacillota</taxon>
        <taxon>Bacilli</taxon>
        <taxon>Lactobacillales</taxon>
        <taxon>Enterococcaceae</taxon>
        <taxon>Enterococcus</taxon>
    </lineage>
</organism>
<evidence type="ECO:0000313" key="3">
    <source>
        <dbReference type="Proteomes" id="UP000182152"/>
    </source>
</evidence>
<comment type="caution">
    <text evidence="2">The sequence shown here is derived from an EMBL/GenBank/DDBJ whole genome shotgun (WGS) entry which is preliminary data.</text>
</comment>
<evidence type="ECO:0000256" key="1">
    <source>
        <dbReference type="SAM" id="Phobius"/>
    </source>
</evidence>
<name>A0A1L8WR08_9ENTE</name>
<proteinExistence type="predicted"/>
<evidence type="ECO:0000313" key="2">
    <source>
        <dbReference type="EMBL" id="OJG83439.1"/>
    </source>
</evidence>
<dbReference type="Proteomes" id="UP000182152">
    <property type="component" value="Unassembled WGS sequence"/>
</dbReference>
<keyword evidence="3" id="KW-1185">Reference proteome</keyword>
<dbReference type="EMBL" id="JXLB01000003">
    <property type="protein sequence ID" value="OJG83439.1"/>
    <property type="molecule type" value="Genomic_DNA"/>
</dbReference>
<protein>
    <submittedName>
        <fullName evidence="2">Uncharacterized protein</fullName>
    </submittedName>
</protein>
<accession>A0A1L8WR08</accession>
<keyword evidence="1" id="KW-1133">Transmembrane helix</keyword>
<reference evidence="2 3" key="1">
    <citation type="submission" date="2014-12" db="EMBL/GenBank/DDBJ databases">
        <title>Draft genome sequences of 29 type strains of Enterococci.</title>
        <authorList>
            <person name="Zhong Z."/>
            <person name="Sun Z."/>
            <person name="Liu W."/>
            <person name="Zhang W."/>
            <person name="Zhang H."/>
        </authorList>
    </citation>
    <scope>NUCLEOTIDE SEQUENCE [LARGE SCALE GENOMIC DNA]</scope>
    <source>
        <strain evidence="2 3">DSM 15687</strain>
    </source>
</reference>
<feature type="transmembrane region" description="Helical" evidence="1">
    <location>
        <begin position="6"/>
        <end position="24"/>
    </location>
</feature>
<keyword evidence="1" id="KW-0812">Transmembrane</keyword>
<sequence>MIHPFFVNFGLFFKEVFFAPIITFNRKKLFFSYFFSLLI</sequence>
<keyword evidence="1" id="KW-0472">Membrane</keyword>